<comment type="similarity">
    <text evidence="1">Belongs to the metallo-beta-lactamase superfamily.</text>
</comment>
<reference evidence="6 7" key="1">
    <citation type="journal article" date="2014" name="J. Biotechnol.">
        <title>Complete genome sequence of the actinobacterium Amycolatopsis japonica MG417-CF17(T) (=DSM 44213T) producing (S,S)-N,N'-ethylenediaminedisuccinic acid.</title>
        <authorList>
            <person name="Stegmann E."/>
            <person name="Albersmeier A."/>
            <person name="Spohn M."/>
            <person name="Gert H."/>
            <person name="Weber T."/>
            <person name="Wohlleben W."/>
            <person name="Kalinowski J."/>
            <person name="Ruckert C."/>
        </authorList>
    </citation>
    <scope>NUCLEOTIDE SEQUENCE [LARGE SCALE GENOMIC DNA]</scope>
    <source>
        <strain evidence="7">MG417-CF17 (DSM 44213)</strain>
    </source>
</reference>
<evidence type="ECO:0000313" key="7">
    <source>
        <dbReference type="Proteomes" id="UP000028492"/>
    </source>
</evidence>
<dbReference type="PANTHER" id="PTHR42978:SF3">
    <property type="entry name" value="BLR3078 PROTEIN"/>
    <property type="match status" value="1"/>
</dbReference>
<dbReference type="Proteomes" id="UP000028492">
    <property type="component" value="Chromosome"/>
</dbReference>
<dbReference type="InterPro" id="IPR051013">
    <property type="entry name" value="MBL_superfamily_lactonases"/>
</dbReference>
<name>A0A075UM53_9PSEU</name>
<dbReference type="SMART" id="SM00849">
    <property type="entry name" value="Lactamase_B"/>
    <property type="match status" value="1"/>
</dbReference>
<dbReference type="CDD" id="cd07742">
    <property type="entry name" value="metallo-hydrolase-like_MBL-fold"/>
    <property type="match status" value="1"/>
</dbReference>
<dbReference type="Gene3D" id="3.60.15.10">
    <property type="entry name" value="Ribonuclease Z/Hydroxyacylglutathione hydrolase-like"/>
    <property type="match status" value="1"/>
</dbReference>
<protein>
    <submittedName>
        <fullName evidence="6">Beta-lactamase class B</fullName>
    </submittedName>
</protein>
<evidence type="ECO:0000256" key="4">
    <source>
        <dbReference type="ARBA" id="ARBA00022833"/>
    </source>
</evidence>
<keyword evidence="4" id="KW-0862">Zinc</keyword>
<evidence type="ECO:0000313" key="6">
    <source>
        <dbReference type="EMBL" id="AIG73511.1"/>
    </source>
</evidence>
<evidence type="ECO:0000256" key="1">
    <source>
        <dbReference type="ARBA" id="ARBA00007749"/>
    </source>
</evidence>
<dbReference type="SUPFAM" id="SSF56281">
    <property type="entry name" value="Metallo-hydrolase/oxidoreductase"/>
    <property type="match status" value="1"/>
</dbReference>
<sequence>MRIHHLNCGTMRPIGGKLVDGKPGLFRRAELICHCLLLETDNGLVLIETGVGTPTVTRPVEWLGAGFVRLVHPDSDDDLSATTQIRKLGFDPADVRDIVLTHLDLDHAGGLVDFPQARVHVHARELQALEKPIDRKEASRYRKVQFDHGPVWRPYRADGEPWFGFDAVRELEGVPDVLLIPLAGHTRGHAGIAIDTGDGWLLNAGDAVFHGGELEQKPHIPAALGFFESYMQTEKTARLDNQRRLRELVSNNGAEVTVFAAHDATAFERLSQRSRL</sequence>
<proteinExistence type="inferred from homology"/>
<keyword evidence="3" id="KW-0378">Hydrolase</keyword>
<gene>
    <name evidence="6" type="ORF">AJAP_02925</name>
</gene>
<evidence type="ECO:0000256" key="2">
    <source>
        <dbReference type="ARBA" id="ARBA00022723"/>
    </source>
</evidence>
<dbReference type="GO" id="GO:0046872">
    <property type="term" value="F:metal ion binding"/>
    <property type="evidence" value="ECO:0007669"/>
    <property type="project" value="UniProtKB-KW"/>
</dbReference>
<dbReference type="InterPro" id="IPR036866">
    <property type="entry name" value="RibonucZ/Hydroxyglut_hydro"/>
</dbReference>
<dbReference type="AlphaFoldDB" id="A0A075UM53"/>
<dbReference type="STRING" id="208439.AJAP_02925"/>
<organism evidence="6 7">
    <name type="scientific">Amycolatopsis japonica</name>
    <dbReference type="NCBI Taxonomy" id="208439"/>
    <lineage>
        <taxon>Bacteria</taxon>
        <taxon>Bacillati</taxon>
        <taxon>Actinomycetota</taxon>
        <taxon>Actinomycetes</taxon>
        <taxon>Pseudonocardiales</taxon>
        <taxon>Pseudonocardiaceae</taxon>
        <taxon>Amycolatopsis</taxon>
        <taxon>Amycolatopsis japonica group</taxon>
    </lineage>
</organism>
<dbReference type="EMBL" id="CP008953">
    <property type="protein sequence ID" value="AIG73511.1"/>
    <property type="molecule type" value="Genomic_DNA"/>
</dbReference>
<dbReference type="eggNOG" id="COG0491">
    <property type="taxonomic scope" value="Bacteria"/>
</dbReference>
<dbReference type="RefSeq" id="WP_038507965.1">
    <property type="nucleotide sequence ID" value="NZ_CP008953.1"/>
</dbReference>
<accession>A0A075UM53</accession>
<dbReference type="Pfam" id="PF00753">
    <property type="entry name" value="Lactamase_B"/>
    <property type="match status" value="1"/>
</dbReference>
<keyword evidence="7" id="KW-1185">Reference proteome</keyword>
<dbReference type="GO" id="GO:0016787">
    <property type="term" value="F:hydrolase activity"/>
    <property type="evidence" value="ECO:0007669"/>
    <property type="project" value="UniProtKB-KW"/>
</dbReference>
<keyword evidence="2" id="KW-0479">Metal-binding</keyword>
<feature type="domain" description="Metallo-beta-lactamase" evidence="5">
    <location>
        <begin position="32"/>
        <end position="262"/>
    </location>
</feature>
<dbReference type="InterPro" id="IPR001279">
    <property type="entry name" value="Metallo-B-lactamas"/>
</dbReference>
<dbReference type="PANTHER" id="PTHR42978">
    <property type="entry name" value="QUORUM-QUENCHING LACTONASE YTNP-RELATED-RELATED"/>
    <property type="match status" value="1"/>
</dbReference>
<evidence type="ECO:0000256" key="3">
    <source>
        <dbReference type="ARBA" id="ARBA00022801"/>
    </source>
</evidence>
<evidence type="ECO:0000259" key="5">
    <source>
        <dbReference type="SMART" id="SM00849"/>
    </source>
</evidence>
<dbReference type="HOGENOM" id="CLU_030571_3_0_11"/>
<dbReference type="KEGG" id="aja:AJAP_02925"/>